<dbReference type="InterPro" id="IPR029068">
    <property type="entry name" value="Glyas_Bleomycin-R_OHBP_Dase"/>
</dbReference>
<reference evidence="1" key="1">
    <citation type="submission" date="2021-01" db="EMBL/GenBank/DDBJ databases">
        <title>Whole genome shotgun sequence of Actinoplanes nipponensis NBRC 14063.</title>
        <authorList>
            <person name="Komaki H."/>
            <person name="Tamura T."/>
        </authorList>
    </citation>
    <scope>NUCLEOTIDE SEQUENCE</scope>
    <source>
        <strain evidence="1">NBRC 14063</strain>
    </source>
</reference>
<sequence length="129" mass="13486">MDALHPRLLVHDFRTVHTFFSALLPELVGAHQAAGGPDGPYASWDVGGEGLLSMFDAGAMSAATGTEASPGGTVMLVCRVPDVDAGTELCLTLGATLVAPPTDRPDWGPHLRVSHVRAPEGVLIELQSY</sequence>
<name>A0A919JJN3_9ACTN</name>
<dbReference type="Gene3D" id="3.10.180.10">
    <property type="entry name" value="2,3-Dihydroxybiphenyl 1,2-Dioxygenase, domain 1"/>
    <property type="match status" value="1"/>
</dbReference>
<evidence type="ECO:0000313" key="2">
    <source>
        <dbReference type="Proteomes" id="UP000647172"/>
    </source>
</evidence>
<comment type="caution">
    <text evidence="1">The sequence shown here is derived from an EMBL/GenBank/DDBJ whole genome shotgun (WGS) entry which is preliminary data.</text>
</comment>
<proteinExistence type="predicted"/>
<organism evidence="1 2">
    <name type="scientific">Actinoplanes nipponensis</name>
    <dbReference type="NCBI Taxonomy" id="135950"/>
    <lineage>
        <taxon>Bacteria</taxon>
        <taxon>Bacillati</taxon>
        <taxon>Actinomycetota</taxon>
        <taxon>Actinomycetes</taxon>
        <taxon>Micromonosporales</taxon>
        <taxon>Micromonosporaceae</taxon>
        <taxon>Actinoplanes</taxon>
    </lineage>
</organism>
<dbReference type="RefSeq" id="WP_203770418.1">
    <property type="nucleotide sequence ID" value="NZ_BAAAYJ010000020.1"/>
</dbReference>
<gene>
    <name evidence="1" type="ORF">Ani05nite_40940</name>
</gene>
<accession>A0A919JJN3</accession>
<dbReference type="Proteomes" id="UP000647172">
    <property type="component" value="Unassembled WGS sequence"/>
</dbReference>
<dbReference type="EMBL" id="BOMQ01000051">
    <property type="protein sequence ID" value="GIE50560.1"/>
    <property type="molecule type" value="Genomic_DNA"/>
</dbReference>
<dbReference type="SUPFAM" id="SSF54593">
    <property type="entry name" value="Glyoxalase/Bleomycin resistance protein/Dihydroxybiphenyl dioxygenase"/>
    <property type="match status" value="1"/>
</dbReference>
<evidence type="ECO:0000313" key="1">
    <source>
        <dbReference type="EMBL" id="GIE50560.1"/>
    </source>
</evidence>
<keyword evidence="2" id="KW-1185">Reference proteome</keyword>
<protein>
    <recommendedName>
        <fullName evidence="3">VOC domain-containing protein</fullName>
    </recommendedName>
</protein>
<dbReference type="AlphaFoldDB" id="A0A919JJN3"/>
<evidence type="ECO:0008006" key="3">
    <source>
        <dbReference type="Google" id="ProtNLM"/>
    </source>
</evidence>